<accession>X1E3Y8</accession>
<sequence>NQENELLETRTKISYKIKIEDMPDNIRYNKLNIESKRFQNIIKMICFRAETSFANLLSSNFKKNVNEKRALVKSIINSHSDIIPDYHNNKLIVKLYTQSSPRMNAAIEKVCELLNETQTEYPGTKLIMNYKIAT</sequence>
<dbReference type="Pfam" id="PF21804">
    <property type="entry name" value="Transposase_29"/>
    <property type="match status" value="1"/>
</dbReference>
<evidence type="ECO:0000313" key="1">
    <source>
        <dbReference type="EMBL" id="GAH15115.1"/>
    </source>
</evidence>
<comment type="caution">
    <text evidence="1">The sequence shown here is derived from an EMBL/GenBank/DDBJ whole genome shotgun (WGS) entry which is preliminary data.</text>
</comment>
<feature type="non-terminal residue" evidence="1">
    <location>
        <position position="1"/>
    </location>
</feature>
<dbReference type="InterPro" id="IPR049343">
    <property type="entry name" value="Transposase_29"/>
</dbReference>
<protein>
    <submittedName>
        <fullName evidence="1">Uncharacterized protein</fullName>
    </submittedName>
</protein>
<reference evidence="1" key="1">
    <citation type="journal article" date="2014" name="Front. Microbiol.">
        <title>High frequency of phylogenetically diverse reductive dehalogenase-homologous genes in deep subseafloor sedimentary metagenomes.</title>
        <authorList>
            <person name="Kawai M."/>
            <person name="Futagami T."/>
            <person name="Toyoda A."/>
            <person name="Takaki Y."/>
            <person name="Nishi S."/>
            <person name="Hori S."/>
            <person name="Arai W."/>
            <person name="Tsubouchi T."/>
            <person name="Morono Y."/>
            <person name="Uchiyama I."/>
            <person name="Ito T."/>
            <person name="Fujiyama A."/>
            <person name="Inagaki F."/>
            <person name="Takami H."/>
        </authorList>
    </citation>
    <scope>NUCLEOTIDE SEQUENCE</scope>
    <source>
        <strain evidence="1">Expedition CK06-06</strain>
    </source>
</reference>
<name>X1E3Y8_9ZZZZ</name>
<dbReference type="EMBL" id="BART01031504">
    <property type="protein sequence ID" value="GAH15115.1"/>
    <property type="molecule type" value="Genomic_DNA"/>
</dbReference>
<organism evidence="1">
    <name type="scientific">marine sediment metagenome</name>
    <dbReference type="NCBI Taxonomy" id="412755"/>
    <lineage>
        <taxon>unclassified sequences</taxon>
        <taxon>metagenomes</taxon>
        <taxon>ecological metagenomes</taxon>
    </lineage>
</organism>
<proteinExistence type="predicted"/>
<dbReference type="AlphaFoldDB" id="X1E3Y8"/>
<gene>
    <name evidence="1" type="ORF">S01H4_54712</name>
</gene>